<evidence type="ECO:0000256" key="4">
    <source>
        <dbReference type="ARBA" id="ARBA00022801"/>
    </source>
</evidence>
<keyword evidence="6" id="KW-0457">Lysine biosynthesis</keyword>
<keyword evidence="3" id="KW-0479">Metal-binding</keyword>
<proteinExistence type="predicted"/>
<dbReference type="PROSITE" id="PS00758">
    <property type="entry name" value="ARGE_DAPE_CPG2_1"/>
    <property type="match status" value="1"/>
</dbReference>
<comment type="caution">
    <text evidence="8">The sequence shown here is derived from an EMBL/GenBank/DDBJ whole genome shotgun (WGS) entry which is preliminary data.</text>
</comment>
<evidence type="ECO:0000256" key="2">
    <source>
        <dbReference type="ARBA" id="ARBA00022605"/>
    </source>
</evidence>
<keyword evidence="2" id="KW-0028">Amino-acid biosynthesis</keyword>
<evidence type="ECO:0000256" key="3">
    <source>
        <dbReference type="ARBA" id="ARBA00022723"/>
    </source>
</evidence>
<accession>A0ABV8TR40</accession>
<name>A0ABV8TR40_9ACTN</name>
<dbReference type="Proteomes" id="UP001595824">
    <property type="component" value="Unassembled WGS sequence"/>
</dbReference>
<dbReference type="Pfam" id="PF01546">
    <property type="entry name" value="Peptidase_M20"/>
    <property type="match status" value="1"/>
</dbReference>
<dbReference type="InterPro" id="IPR002933">
    <property type="entry name" value="Peptidase_M20"/>
</dbReference>
<keyword evidence="9" id="KW-1185">Reference proteome</keyword>
<dbReference type="PANTHER" id="PTHR43808">
    <property type="entry name" value="ACETYLORNITHINE DEACETYLASE"/>
    <property type="match status" value="1"/>
</dbReference>
<dbReference type="InterPro" id="IPR001261">
    <property type="entry name" value="ArgE/DapE_CS"/>
</dbReference>
<keyword evidence="4" id="KW-0378">Hydrolase</keyword>
<keyword evidence="5" id="KW-0862">Zinc</keyword>
<dbReference type="NCBIfam" id="TIGR01902">
    <property type="entry name" value="dapE-lys-deAc"/>
    <property type="match status" value="1"/>
</dbReference>
<evidence type="ECO:0000313" key="8">
    <source>
        <dbReference type="EMBL" id="MFC4333115.1"/>
    </source>
</evidence>
<evidence type="ECO:0000256" key="7">
    <source>
        <dbReference type="ARBA" id="ARBA00023285"/>
    </source>
</evidence>
<organism evidence="8 9">
    <name type="scientific">Streptomyces andamanensis</name>
    <dbReference type="NCBI Taxonomy" id="1565035"/>
    <lineage>
        <taxon>Bacteria</taxon>
        <taxon>Bacillati</taxon>
        <taxon>Actinomycetota</taxon>
        <taxon>Actinomycetes</taxon>
        <taxon>Kitasatosporales</taxon>
        <taxon>Streptomycetaceae</taxon>
        <taxon>Streptomyces</taxon>
    </lineage>
</organism>
<keyword evidence="1" id="KW-0963">Cytoplasm</keyword>
<gene>
    <name evidence="8" type="ORF">ACFPC0_36220</name>
</gene>
<dbReference type="PANTHER" id="PTHR43808:SF28">
    <property type="entry name" value="[LYSW]-LYSINE_[LYSW]-ORNITHINE HYDROLASE"/>
    <property type="match status" value="1"/>
</dbReference>
<reference evidence="9" key="1">
    <citation type="journal article" date="2019" name="Int. J. Syst. Evol. Microbiol.">
        <title>The Global Catalogue of Microorganisms (GCM) 10K type strain sequencing project: providing services to taxonomists for standard genome sequencing and annotation.</title>
        <authorList>
            <consortium name="The Broad Institute Genomics Platform"/>
            <consortium name="The Broad Institute Genome Sequencing Center for Infectious Disease"/>
            <person name="Wu L."/>
            <person name="Ma J."/>
        </authorList>
    </citation>
    <scope>NUCLEOTIDE SEQUENCE [LARGE SCALE GENOMIC DNA]</scope>
    <source>
        <strain evidence="9">PCU 347</strain>
    </source>
</reference>
<evidence type="ECO:0000313" key="9">
    <source>
        <dbReference type="Proteomes" id="UP001595824"/>
    </source>
</evidence>
<dbReference type="EMBL" id="JBHSDP010000029">
    <property type="protein sequence ID" value="MFC4333115.1"/>
    <property type="molecule type" value="Genomic_DNA"/>
</dbReference>
<dbReference type="SUPFAM" id="SSF53187">
    <property type="entry name" value="Zn-dependent exopeptidases"/>
    <property type="match status" value="1"/>
</dbReference>
<evidence type="ECO:0000256" key="5">
    <source>
        <dbReference type="ARBA" id="ARBA00022833"/>
    </source>
</evidence>
<dbReference type="InterPro" id="IPR050072">
    <property type="entry name" value="Peptidase_M20A"/>
</dbReference>
<sequence length="362" mass="38617">MTIEHLSTQKSELTDDEAVALLAEAVATPSVSGDERRLAERLRHIAAGHGARSHIDEAGNVHALVGRGPRTVMLLSHLDTVPGAVPFEHTGTLVRGRGAVDAKGPLAAMLVAALGSRDLGIRVHWVGVVEEETLWSRGAEHVRATVPVPDAVIVGEPSGASAVTIGYKGMAEFEVRCEVPRTHTATPGPKAGEILVRALGRLLDTYGTRGNANFGDVGLVVRDGRLEPFSGACSLVFRTPPGLSPEELLRQVSAILGEGIDVVPVYDVPAVMVPRGSACVRALTRAIRLEGLRPAHKLKTGTSDMNTLSRSWQVPMATYGPGDCHQDHTDTEHILVQEYLDGVRILRTALRELDNSLREAAS</sequence>
<dbReference type="Gene3D" id="3.40.630.10">
    <property type="entry name" value="Zn peptidases"/>
    <property type="match status" value="2"/>
</dbReference>
<dbReference type="InterPro" id="IPR010175">
    <property type="entry name" value="LysK"/>
</dbReference>
<protein>
    <submittedName>
        <fullName evidence="8">M20/M25/M40 family metallo-hydrolase</fullName>
    </submittedName>
</protein>
<evidence type="ECO:0000256" key="1">
    <source>
        <dbReference type="ARBA" id="ARBA00022490"/>
    </source>
</evidence>
<evidence type="ECO:0000256" key="6">
    <source>
        <dbReference type="ARBA" id="ARBA00023154"/>
    </source>
</evidence>
<keyword evidence="7" id="KW-0170">Cobalt</keyword>